<dbReference type="PANTHER" id="PTHR40626:SF11">
    <property type="entry name" value="ZINC FINGER PROTEIN YPR022C"/>
    <property type="match status" value="1"/>
</dbReference>
<name>A0A8J2IQ45_9PLEO</name>
<dbReference type="AlphaFoldDB" id="A0A8J2IQ45"/>
<dbReference type="GO" id="GO:0006351">
    <property type="term" value="P:DNA-templated transcription"/>
    <property type="evidence" value="ECO:0007669"/>
    <property type="project" value="InterPro"/>
</dbReference>
<organism evidence="8 9">
    <name type="scientific">Alternaria atra</name>
    <dbReference type="NCBI Taxonomy" id="119953"/>
    <lineage>
        <taxon>Eukaryota</taxon>
        <taxon>Fungi</taxon>
        <taxon>Dikarya</taxon>
        <taxon>Ascomycota</taxon>
        <taxon>Pezizomycotina</taxon>
        <taxon>Dothideomycetes</taxon>
        <taxon>Pleosporomycetidae</taxon>
        <taxon>Pleosporales</taxon>
        <taxon>Pleosporineae</taxon>
        <taxon>Pleosporaceae</taxon>
        <taxon>Alternaria</taxon>
        <taxon>Alternaria sect. Ulocladioides</taxon>
    </lineage>
</organism>
<evidence type="ECO:0000259" key="7">
    <source>
        <dbReference type="Pfam" id="PF04082"/>
    </source>
</evidence>
<keyword evidence="2" id="KW-0479">Metal-binding</keyword>
<proteinExistence type="predicted"/>
<dbReference type="EMBL" id="CAJRGZ010000038">
    <property type="protein sequence ID" value="CAG5190101.1"/>
    <property type="molecule type" value="Genomic_DNA"/>
</dbReference>
<evidence type="ECO:0000256" key="4">
    <source>
        <dbReference type="ARBA" id="ARBA00022771"/>
    </source>
</evidence>
<dbReference type="GO" id="GO:0000978">
    <property type="term" value="F:RNA polymerase II cis-regulatory region sequence-specific DNA binding"/>
    <property type="evidence" value="ECO:0007669"/>
    <property type="project" value="InterPro"/>
</dbReference>
<accession>A0A8J2IQ45</accession>
<dbReference type="GO" id="GO:0000981">
    <property type="term" value="F:DNA-binding transcription factor activity, RNA polymerase II-specific"/>
    <property type="evidence" value="ECO:0007669"/>
    <property type="project" value="InterPro"/>
</dbReference>
<evidence type="ECO:0000256" key="1">
    <source>
        <dbReference type="ARBA" id="ARBA00004123"/>
    </source>
</evidence>
<keyword evidence="4" id="KW-0863">Zinc-finger</keyword>
<dbReference type="GO" id="GO:0000785">
    <property type="term" value="C:chromatin"/>
    <property type="evidence" value="ECO:0007669"/>
    <property type="project" value="TreeGrafter"/>
</dbReference>
<evidence type="ECO:0000313" key="9">
    <source>
        <dbReference type="Proteomes" id="UP000676310"/>
    </source>
</evidence>
<keyword evidence="6" id="KW-0539">Nucleus</keyword>
<evidence type="ECO:0000256" key="6">
    <source>
        <dbReference type="ARBA" id="ARBA00023242"/>
    </source>
</evidence>
<comment type="subcellular location">
    <subcellularLocation>
        <location evidence="1">Nucleus</location>
    </subcellularLocation>
</comment>
<dbReference type="GO" id="GO:0005634">
    <property type="term" value="C:nucleus"/>
    <property type="evidence" value="ECO:0007669"/>
    <property type="project" value="UniProtKB-SubCell"/>
</dbReference>
<comment type="caution">
    <text evidence="8">The sequence shown here is derived from an EMBL/GenBank/DDBJ whole genome shotgun (WGS) entry which is preliminary data.</text>
</comment>
<dbReference type="InterPro" id="IPR051059">
    <property type="entry name" value="VerF-like"/>
</dbReference>
<dbReference type="OrthoDB" id="427030at2759"/>
<sequence>MFGHSAVMVAHEMRLPLPCDEALWSAMSSSEVGRVQQFLTSDGIKPISFLDGLKKTLNGQTVRTNSFGRTILMAGLLSVSWHMNQRDLQISSLGATTVLGGQDEWRGPLILGFDFWKQDFDSALNRSEDCPASNPYEYSHGIDDDNVFESRTDLYHLAHMAMHVDIVDCQIYAGAPKLLGRSVFLQDYHGAQRRMEAWAPTVRARRATFHALRFLRTVLLAGDHSPNPNTPSSAVLSYSTRDDHLLYRPRSLYFATLIVWSYGFALEGPVKERYQLLSYEDKVKDMVLYLNRVGGVRSPEDLSGTLNCNACLGLLIIMRDMFKKTRWELLHEAGNLLTKCIEMLFSGAGGS</sequence>
<dbReference type="InterPro" id="IPR007219">
    <property type="entry name" value="XnlR_reg_dom"/>
</dbReference>
<evidence type="ECO:0000256" key="2">
    <source>
        <dbReference type="ARBA" id="ARBA00022723"/>
    </source>
</evidence>
<dbReference type="GeneID" id="67012480"/>
<dbReference type="Proteomes" id="UP000676310">
    <property type="component" value="Unassembled WGS sequence"/>
</dbReference>
<evidence type="ECO:0000313" key="8">
    <source>
        <dbReference type="EMBL" id="CAG5190101.1"/>
    </source>
</evidence>
<dbReference type="Pfam" id="PF04082">
    <property type="entry name" value="Fungal_trans"/>
    <property type="match status" value="1"/>
</dbReference>
<dbReference type="GO" id="GO:0008270">
    <property type="term" value="F:zinc ion binding"/>
    <property type="evidence" value="ECO:0007669"/>
    <property type="project" value="UniProtKB-KW"/>
</dbReference>
<gene>
    <name evidence="8" type="ORF">ALTATR162_LOCUS12130</name>
</gene>
<dbReference type="PANTHER" id="PTHR40626">
    <property type="entry name" value="MIP31509P"/>
    <property type="match status" value="1"/>
</dbReference>
<keyword evidence="9" id="KW-1185">Reference proteome</keyword>
<protein>
    <recommendedName>
        <fullName evidence="7">Xylanolytic transcriptional activator regulatory domain-containing protein</fullName>
    </recommendedName>
</protein>
<feature type="domain" description="Xylanolytic transcriptional activator regulatory" evidence="7">
    <location>
        <begin position="1"/>
        <end position="117"/>
    </location>
</feature>
<reference evidence="8" key="1">
    <citation type="submission" date="2021-05" db="EMBL/GenBank/DDBJ databases">
        <authorList>
            <person name="Stam R."/>
        </authorList>
    </citation>
    <scope>NUCLEOTIDE SEQUENCE</scope>
    <source>
        <strain evidence="8">CS162</strain>
    </source>
</reference>
<dbReference type="RefSeq" id="XP_043175711.1">
    <property type="nucleotide sequence ID" value="XM_043319776.1"/>
</dbReference>
<keyword evidence="3" id="KW-0677">Repeat</keyword>
<evidence type="ECO:0000256" key="5">
    <source>
        <dbReference type="ARBA" id="ARBA00022833"/>
    </source>
</evidence>
<evidence type="ECO:0000256" key="3">
    <source>
        <dbReference type="ARBA" id="ARBA00022737"/>
    </source>
</evidence>
<keyword evidence="5" id="KW-0862">Zinc</keyword>